<sequence length="155" mass="17085">MTFSHASEQQARAAHATARWYDKLAALLDKTTQRTALTQNSPTKSTDEHDFKQQSCHETLAANTTEQNHLAYTKSETSLSPIEDGFSMNSVLAVVINGLGNLDDDVRAEGWGGVSYAIVHGGFCPHQMLLPWPPPPPEAREDAKKHKWSGGSRRE</sequence>
<proteinExistence type="predicted"/>
<dbReference type="EMBL" id="KZ805374">
    <property type="protein sequence ID" value="PVI00369.1"/>
    <property type="molecule type" value="Genomic_DNA"/>
</dbReference>
<accession>A0A2V1DQR8</accession>
<dbReference type="AlphaFoldDB" id="A0A2V1DQR8"/>
<dbReference type="Proteomes" id="UP000244855">
    <property type="component" value="Unassembled WGS sequence"/>
</dbReference>
<keyword evidence="3" id="KW-1185">Reference proteome</keyword>
<feature type="region of interest" description="Disordered" evidence="1">
    <location>
        <begin position="133"/>
        <end position="155"/>
    </location>
</feature>
<protein>
    <submittedName>
        <fullName evidence="2">Uncharacterized protein</fullName>
    </submittedName>
</protein>
<name>A0A2V1DQR8_9PLEO</name>
<organism evidence="2 3">
    <name type="scientific">Periconia macrospinosa</name>
    <dbReference type="NCBI Taxonomy" id="97972"/>
    <lineage>
        <taxon>Eukaryota</taxon>
        <taxon>Fungi</taxon>
        <taxon>Dikarya</taxon>
        <taxon>Ascomycota</taxon>
        <taxon>Pezizomycotina</taxon>
        <taxon>Dothideomycetes</taxon>
        <taxon>Pleosporomycetidae</taxon>
        <taxon>Pleosporales</taxon>
        <taxon>Massarineae</taxon>
        <taxon>Periconiaceae</taxon>
        <taxon>Periconia</taxon>
    </lineage>
</organism>
<evidence type="ECO:0000313" key="2">
    <source>
        <dbReference type="EMBL" id="PVI00369.1"/>
    </source>
</evidence>
<evidence type="ECO:0000256" key="1">
    <source>
        <dbReference type="SAM" id="MobiDB-lite"/>
    </source>
</evidence>
<evidence type="ECO:0000313" key="3">
    <source>
        <dbReference type="Proteomes" id="UP000244855"/>
    </source>
</evidence>
<gene>
    <name evidence="2" type="ORF">DM02DRAFT_628547</name>
</gene>
<reference evidence="2 3" key="1">
    <citation type="journal article" date="2018" name="Sci. Rep.">
        <title>Comparative genomics provides insights into the lifestyle and reveals functional heterogeneity of dark septate endophytic fungi.</title>
        <authorList>
            <person name="Knapp D.G."/>
            <person name="Nemeth J.B."/>
            <person name="Barry K."/>
            <person name="Hainaut M."/>
            <person name="Henrissat B."/>
            <person name="Johnson J."/>
            <person name="Kuo A."/>
            <person name="Lim J.H.P."/>
            <person name="Lipzen A."/>
            <person name="Nolan M."/>
            <person name="Ohm R.A."/>
            <person name="Tamas L."/>
            <person name="Grigoriev I.V."/>
            <person name="Spatafora J.W."/>
            <person name="Nagy L.G."/>
            <person name="Kovacs G.M."/>
        </authorList>
    </citation>
    <scope>NUCLEOTIDE SEQUENCE [LARGE SCALE GENOMIC DNA]</scope>
    <source>
        <strain evidence="2 3">DSE2036</strain>
    </source>
</reference>